<feature type="compositionally biased region" description="Low complexity" evidence="2">
    <location>
        <begin position="62"/>
        <end position="79"/>
    </location>
</feature>
<keyword evidence="1" id="KW-0863">Zinc-finger</keyword>
<dbReference type="Proteomes" id="UP001057375">
    <property type="component" value="Unassembled WGS sequence"/>
</dbReference>
<dbReference type="EMBL" id="BQXS01011179">
    <property type="protein sequence ID" value="GKT36266.1"/>
    <property type="molecule type" value="Genomic_DNA"/>
</dbReference>
<feature type="non-terminal residue" evidence="4">
    <location>
        <position position="2474"/>
    </location>
</feature>
<comment type="caution">
    <text evidence="4">The sequence shown here is derived from an EMBL/GenBank/DDBJ whole genome shotgun (WGS) entry which is preliminary data.</text>
</comment>
<evidence type="ECO:0000256" key="2">
    <source>
        <dbReference type="SAM" id="MobiDB-lite"/>
    </source>
</evidence>
<keyword evidence="5" id="KW-1185">Reference proteome</keyword>
<feature type="region of interest" description="Disordered" evidence="2">
    <location>
        <begin position="796"/>
        <end position="815"/>
    </location>
</feature>
<proteinExistence type="predicted"/>
<gene>
    <name evidence="4" type="ORF">ADUPG1_009265</name>
</gene>
<feature type="compositionally biased region" description="Basic and acidic residues" evidence="2">
    <location>
        <begin position="2048"/>
        <end position="2074"/>
    </location>
</feature>
<feature type="compositionally biased region" description="Basic and acidic residues" evidence="2">
    <location>
        <begin position="619"/>
        <end position="646"/>
    </location>
</feature>
<name>A0ABQ5KUZ2_9EUKA</name>
<keyword evidence="1" id="KW-0479">Metal-binding</keyword>
<accession>A0ABQ5KUZ2</accession>
<dbReference type="CDD" id="cd19756">
    <property type="entry name" value="Bbox2"/>
    <property type="match status" value="1"/>
</dbReference>
<evidence type="ECO:0000313" key="4">
    <source>
        <dbReference type="EMBL" id="GKT36266.1"/>
    </source>
</evidence>
<feature type="region of interest" description="Disordered" evidence="2">
    <location>
        <begin position="2048"/>
        <end position="2082"/>
    </location>
</feature>
<evidence type="ECO:0000313" key="5">
    <source>
        <dbReference type="Proteomes" id="UP001057375"/>
    </source>
</evidence>
<dbReference type="PANTHER" id="PTHR48176">
    <property type="entry name" value="DDRGK DOMAIN-CONTAINING PROTEIN 1"/>
    <property type="match status" value="1"/>
</dbReference>
<dbReference type="InterPro" id="IPR050899">
    <property type="entry name" value="DDRGK_domain-containing"/>
</dbReference>
<dbReference type="Gene3D" id="3.30.160.60">
    <property type="entry name" value="Classic Zinc Finger"/>
    <property type="match status" value="1"/>
</dbReference>
<dbReference type="InterPro" id="IPR000315">
    <property type="entry name" value="Znf_B-box"/>
</dbReference>
<sequence>METTHSLSSAEEGIPDLIPTYSVGIIYEMYNSTLADIVSETQASCDSMFGSPSLHNSSFRDPFTPSTTPTQSLSTPLSSMSIPDTVTPMSLSLVEKVYNCISLLHSHGGIHGFLSPLSFAVDPSSGLVLICDLWTILLGLVASVVRVGGWEERKRVEKKSLEDLETRSCVTEAVMSHSLEDDYDLPCPKSVSFTSVFPFIPTISLPYISPQSPLRLCESAWIDLDSYLSEKEEEKAGGEESDDEIRVRNVRKRSGSVSGNNEEQGKQLSVVICHEIYSILKAMQERKEKGEWKEGEKSEEVRFISAVSSFTCSDSLFFSPLSLLVPPSKLKGSSIESYINHLQTFDSFSLSLISLNLLSLSAPFLSFFRIFSVFAARDAINYAICEGNFPEFPLEDREADQDKQEKEKHSNQSLFFVYRSGLNPIPSMRMVPSEMTPIVKKCVHSLIQEVKARRVRGHFQPPGSVSKNTPVSVILSNHTSVVLPGNDIKDGPKQLPIFAHKLSILEQREKEILEARDRKSRDSIPREEKVIYGDVEDQTVGNTSLCSGSGHHLQAEFSVDPGKDDVNEYSIDTIDSDESDVSQNRRNTHDGVIPSIRKESSIVDPSKLQNVMEHKDIHETVERKAQFDSDGKRDEEYREDHVEQDRSVTPVASDRCGEDSFGSPSLLSMSHTLFPETHELPQHSQLITPQVGIPSTPIPKAPLTMSALGVNVNGTIVSDLEDADLSGSFPLRSYVLESPFASALEREKRSIREQERKKKEEEERSRLELLRKRQLDIIADYDTNIEKQRSERKLQELRKEEAKRREKERRRVAEQVRSQRIVEARRLEEEKKQLEIESLRKSRNEDPNPTLFSLSKLEHSYSGIPLSPISHILPSSPSTDISSNVHDLTGIIDLPPIPSPSLALPPAPSPSHSFSLSHVLHSGGASSSGVVVDHEELKDGDSKAGDGCVDAYGSYDQFYCHKHPDVSSSLYCDTCQACICELCCESTCKRHSRSSIAEAIHVCRDVERLEGRLAADDTEAPSTLLFVPSDSDGVIIQHIRQAYGQAIGLKYLLDKQKVKQEETEMSIVLLEKELGRCFTILEQKKEENEEMKRKVNNCSSVLAEIQTILVSQTDLPSCFSSSFALTIDQLEEGKRQADEELYFSCQNIQHIKTNIASIQQRVSYLKDIKTRWKDNYECICECVSSLKVLLTNSSMTKEKIIAVTQKDDKDENISLVTRVFKLTSSICPPSLLPFLSFIPHSSLIRSCLSQPTSRTSSGLVVSRPLIVGLLDDEKIIAVTQKDDKDENISLVTRVFKLTSSICPPSLLPFLSFIPHSSLIRSCLSQPTSRTSSGLVVSRPLIVGLLDDVPFVKKVVEGKSPQLFGNGDSDNQMDKSRMNAWGCIIPDIMCLVLFISGVGICLTNLFDSSDGVVKNHFVSWTIDDLLQPVYIKGMVYFVPSYRRAKKSSQGKESSESGHPIRVYSSSIADLLKSKRPTSHLALVSDDIAAIVPWAYCGIGKGVLFGGEEGKVVLFSPSSRSQNTMDEVTMRHGDAQRELGDVSVHRFTSMALSDDGFCLPVRPCLGGKSFVLTPKCTKWIGRKGGQVVVDTAELESSKKESSPLDDCLISLRTTKSKTPTLGGYIRVYEEGKMFVRGENEVEISIDGNNMFSDEEIRALISECETQEGKFKVITTRFSRLRQYLHSYVSPAPFREESTTIPQTKKAKKTYSDVGYFQKYGYDEDDSNDDDIVDSTPRSNDVFLKPLSQYREHIKPLLSSDISLSTASFQRIDPLNQIHLPPPSLLILLRLLCSLSRITSPSLCRKLYFHCYLDINCLMDMFNDSETIARLGFNFMARCIAMGGSSSRERRDIALDGDSSSSMSGSNSEGEKGKNPKKLSKRQRKRLKKKEKEEKERSREVEKQKNDDIVSDSACPTQPKDKTTIYTAQGDKIPDIWTLEGDLLYASECCVDEEVSHKPVCDQFTWITFQTIKGKISMWLKRYKSYKCLKQLLAIICALSECQFLCGEEEMMSLIIMPIVQFVADNSNGRCPYTWCLRFLHRLKGEEEKSDAVEESSVQEKEEKERSREVEKQKNDDIVSDSACPTQPKDKTTIYTAQGDKIPDIWTLEGDLLYASECCVDEEVSHKPVCDQFTWITFQTIKGKISMWLKRYKSYKCLKQLLAIICALSECQFLCGEEEMMSLIIMPIVQFVADNSNGRCPYTWCLRFLHRLKGEEEKSDAVEESSVHDEKEEDEPVKKRKYDTIVKKTLKNKIVPQFEVALEDGIPLNIEYCPHILSLTHTNTGKRIKFFSNFDIAGASDMFSYCGKLLCCILYNIMFFNPLMAIEVFRLIMMHIEGWFTVSIWTDNFENVMWLMRVIDICVNSVYHLSTTKDNLHKDCSHKKKYGNDRMDPLSCEELQKKFLVGIYGAVSPFYLHLIDPSFSFSIPLFIKESSESEEDKPTKVKDETTCSNSIFVDESGNLVVDYGSSVGDEGTS</sequence>
<feature type="compositionally biased region" description="Basic and acidic residues" evidence="2">
    <location>
        <begin position="1887"/>
        <end position="1905"/>
    </location>
</feature>
<feature type="region of interest" description="Disordered" evidence="2">
    <location>
        <begin position="232"/>
        <end position="261"/>
    </location>
</feature>
<feature type="region of interest" description="Disordered" evidence="2">
    <location>
        <begin position="60"/>
        <end position="79"/>
    </location>
</feature>
<feature type="region of interest" description="Disordered" evidence="2">
    <location>
        <begin position="619"/>
        <end position="659"/>
    </location>
</feature>
<protein>
    <recommendedName>
        <fullName evidence="3">B box-type domain-containing protein</fullName>
    </recommendedName>
</protein>
<keyword evidence="1" id="KW-0862">Zinc</keyword>
<organism evidence="4 5">
    <name type="scientific">Aduncisulcus paluster</name>
    <dbReference type="NCBI Taxonomy" id="2918883"/>
    <lineage>
        <taxon>Eukaryota</taxon>
        <taxon>Metamonada</taxon>
        <taxon>Carpediemonas-like organisms</taxon>
        <taxon>Aduncisulcus</taxon>
    </lineage>
</organism>
<feature type="domain" description="B box-type" evidence="3">
    <location>
        <begin position="955"/>
        <end position="999"/>
    </location>
</feature>
<dbReference type="PANTHER" id="PTHR48176:SF1">
    <property type="entry name" value="DDRGK DOMAIN-CONTAINING PROTEIN 1"/>
    <property type="match status" value="1"/>
</dbReference>
<reference evidence="4" key="1">
    <citation type="submission" date="2022-03" db="EMBL/GenBank/DDBJ databases">
        <title>Draft genome sequence of Aduncisulcus paluster, a free-living microaerophilic Fornicata.</title>
        <authorList>
            <person name="Yuyama I."/>
            <person name="Kume K."/>
            <person name="Tamura T."/>
            <person name="Inagaki Y."/>
            <person name="Hashimoto T."/>
        </authorList>
    </citation>
    <scope>NUCLEOTIDE SEQUENCE</scope>
    <source>
        <strain evidence="4">NY0171</strain>
    </source>
</reference>
<feature type="region of interest" description="Disordered" evidence="2">
    <location>
        <begin position="1847"/>
        <end position="1919"/>
    </location>
</feature>
<feature type="region of interest" description="Disordered" evidence="2">
    <location>
        <begin position="573"/>
        <end position="606"/>
    </location>
</feature>
<evidence type="ECO:0000259" key="3">
    <source>
        <dbReference type="PROSITE" id="PS50119"/>
    </source>
</evidence>
<dbReference type="PROSITE" id="PS50119">
    <property type="entry name" value="ZF_BBOX"/>
    <property type="match status" value="1"/>
</dbReference>
<feature type="compositionally biased region" description="Basic and acidic residues" evidence="2">
    <location>
        <begin position="796"/>
        <end position="814"/>
    </location>
</feature>
<dbReference type="SUPFAM" id="SSF57845">
    <property type="entry name" value="B-box zinc-binding domain"/>
    <property type="match status" value="1"/>
</dbReference>
<feature type="compositionally biased region" description="Basic residues" evidence="2">
    <location>
        <begin position="1872"/>
        <end position="1886"/>
    </location>
</feature>
<evidence type="ECO:0000256" key="1">
    <source>
        <dbReference type="PROSITE-ProRule" id="PRU00024"/>
    </source>
</evidence>
<feature type="compositionally biased region" description="Low complexity" evidence="2">
    <location>
        <begin position="1853"/>
        <end position="1865"/>
    </location>
</feature>